<dbReference type="AlphaFoldDB" id="A0A7G7W311"/>
<name>A0A7G7W311_9BACT</name>
<evidence type="ECO:0000313" key="1">
    <source>
        <dbReference type="EMBL" id="QNH60754.1"/>
    </source>
</evidence>
<gene>
    <name evidence="1" type="ORF">H4317_11185</name>
</gene>
<reference evidence="1 2" key="1">
    <citation type="submission" date="2020-08" db="EMBL/GenBank/DDBJ databases">
        <title>Hymenobacter sp. S2-20-2 genome sequencing.</title>
        <authorList>
            <person name="Jin L."/>
        </authorList>
    </citation>
    <scope>NUCLEOTIDE SEQUENCE [LARGE SCALE GENOMIC DNA]</scope>
    <source>
        <strain evidence="1 2">S2-20-2</strain>
    </source>
</reference>
<protein>
    <submittedName>
        <fullName evidence="1">Uncharacterized protein</fullName>
    </submittedName>
</protein>
<keyword evidence="2" id="KW-1185">Reference proteome</keyword>
<dbReference type="RefSeq" id="WP_185886685.1">
    <property type="nucleotide sequence ID" value="NZ_CP060202.1"/>
</dbReference>
<dbReference type="EMBL" id="CP060202">
    <property type="protein sequence ID" value="QNH60754.1"/>
    <property type="molecule type" value="Genomic_DNA"/>
</dbReference>
<dbReference type="KEGG" id="hsk:H4317_11185"/>
<evidence type="ECO:0000313" key="2">
    <source>
        <dbReference type="Proteomes" id="UP000515489"/>
    </source>
</evidence>
<accession>A0A7G7W311</accession>
<dbReference type="Proteomes" id="UP000515489">
    <property type="component" value="Chromosome"/>
</dbReference>
<proteinExistence type="predicted"/>
<sequence>MLTGEPQYLSVLEQIELWMLELMPPDIFDDGHADNVLVRMRSSFASLCAVLAENGHHGAADMTLYDFQSRVGWLKQKAAKAAR</sequence>
<organism evidence="1 2">
    <name type="scientific">Hymenobacter sediminicola</name>
    <dbReference type="NCBI Taxonomy" id="2761579"/>
    <lineage>
        <taxon>Bacteria</taxon>
        <taxon>Pseudomonadati</taxon>
        <taxon>Bacteroidota</taxon>
        <taxon>Cytophagia</taxon>
        <taxon>Cytophagales</taxon>
        <taxon>Hymenobacteraceae</taxon>
        <taxon>Hymenobacter</taxon>
    </lineage>
</organism>